<dbReference type="OrthoDB" id="5072458at2"/>
<keyword evidence="1" id="KW-0472">Membrane</keyword>
<evidence type="ECO:0000313" key="3">
    <source>
        <dbReference type="Proteomes" id="UP000183750"/>
    </source>
</evidence>
<sequence length="97" mass="10616">MSYAGESSIEARVRAVTADFGRRQTRLFITFALIEGPVLLLLAVAIYGFELIDPEVGIWFIVAVAVVGGFLMSALLMRLMQARVRAIAQAKGENPLF</sequence>
<evidence type="ECO:0000313" key="2">
    <source>
        <dbReference type="EMBL" id="SEB38573.1"/>
    </source>
</evidence>
<keyword evidence="3" id="KW-1185">Reference proteome</keyword>
<dbReference type="Proteomes" id="UP000183750">
    <property type="component" value="Unassembled WGS sequence"/>
</dbReference>
<keyword evidence="1" id="KW-1133">Transmembrane helix</keyword>
<feature type="transmembrane region" description="Helical" evidence="1">
    <location>
        <begin position="27"/>
        <end position="50"/>
    </location>
</feature>
<organism evidence="2 3">
    <name type="scientific">Microbacterium hydrocarbonoxydans</name>
    <dbReference type="NCBI Taxonomy" id="273678"/>
    <lineage>
        <taxon>Bacteria</taxon>
        <taxon>Bacillati</taxon>
        <taxon>Actinomycetota</taxon>
        <taxon>Actinomycetes</taxon>
        <taxon>Micrococcales</taxon>
        <taxon>Microbacteriaceae</taxon>
        <taxon>Microbacterium</taxon>
    </lineage>
</organism>
<feature type="transmembrane region" description="Helical" evidence="1">
    <location>
        <begin position="56"/>
        <end position="77"/>
    </location>
</feature>
<dbReference type="AlphaFoldDB" id="A0A1H4IX16"/>
<protein>
    <submittedName>
        <fullName evidence="2">Uncharacterized protein</fullName>
    </submittedName>
</protein>
<proteinExistence type="predicted"/>
<reference evidence="3" key="1">
    <citation type="submission" date="2016-10" db="EMBL/GenBank/DDBJ databases">
        <authorList>
            <person name="Varghese N."/>
            <person name="Submissions S."/>
        </authorList>
    </citation>
    <scope>NUCLEOTIDE SEQUENCE [LARGE SCALE GENOMIC DNA]</scope>
    <source>
        <strain evidence="3">DSM 16089</strain>
    </source>
</reference>
<gene>
    <name evidence="2" type="ORF">SAMN04489807_0374</name>
</gene>
<name>A0A1H4IX16_9MICO</name>
<dbReference type="EMBL" id="FNSQ01000005">
    <property type="protein sequence ID" value="SEB38573.1"/>
    <property type="molecule type" value="Genomic_DNA"/>
</dbReference>
<accession>A0A1H4IX16</accession>
<keyword evidence="1" id="KW-0812">Transmembrane</keyword>
<dbReference type="RefSeq" id="WP_060926201.1">
    <property type="nucleotide sequence ID" value="NZ_FNSQ01000005.1"/>
</dbReference>
<evidence type="ECO:0000256" key="1">
    <source>
        <dbReference type="SAM" id="Phobius"/>
    </source>
</evidence>